<organism evidence="2 3">
    <name type="scientific">candidate division TA06 bacterium DG_24</name>
    <dbReference type="NCBI Taxonomy" id="1703770"/>
    <lineage>
        <taxon>Bacteria</taxon>
        <taxon>Bacteria division TA06</taxon>
    </lineage>
</organism>
<gene>
    <name evidence="2" type="ORF">AMJ39_05140</name>
</gene>
<keyword evidence="1" id="KW-0472">Membrane</keyword>
<dbReference type="Proteomes" id="UP000052008">
    <property type="component" value="Unassembled WGS sequence"/>
</dbReference>
<reference evidence="2 3" key="1">
    <citation type="journal article" date="2015" name="Microbiome">
        <title>Genomic resolution of linkages in carbon, nitrogen, and sulfur cycling among widespread estuary sediment bacteria.</title>
        <authorList>
            <person name="Baker B.J."/>
            <person name="Lazar C.S."/>
            <person name="Teske A.P."/>
            <person name="Dick G.J."/>
        </authorList>
    </citation>
    <scope>NUCLEOTIDE SEQUENCE [LARGE SCALE GENOMIC DNA]</scope>
    <source>
        <strain evidence="2">DG_24</strain>
    </source>
</reference>
<keyword evidence="1" id="KW-1133">Transmembrane helix</keyword>
<feature type="transmembrane region" description="Helical" evidence="1">
    <location>
        <begin position="20"/>
        <end position="37"/>
    </location>
</feature>
<accession>A0A0S7WT52</accession>
<evidence type="ECO:0000256" key="1">
    <source>
        <dbReference type="SAM" id="Phobius"/>
    </source>
</evidence>
<evidence type="ECO:0000313" key="2">
    <source>
        <dbReference type="EMBL" id="KPJ53336.1"/>
    </source>
</evidence>
<proteinExistence type="predicted"/>
<dbReference type="EMBL" id="LIZS01000022">
    <property type="protein sequence ID" value="KPJ53336.1"/>
    <property type="molecule type" value="Genomic_DNA"/>
</dbReference>
<feature type="transmembrane region" description="Helical" evidence="1">
    <location>
        <begin position="214"/>
        <end position="239"/>
    </location>
</feature>
<dbReference type="AlphaFoldDB" id="A0A0S7WT52"/>
<keyword evidence="1" id="KW-0812">Transmembrane</keyword>
<evidence type="ECO:0008006" key="4">
    <source>
        <dbReference type="Google" id="ProtNLM"/>
    </source>
</evidence>
<evidence type="ECO:0000313" key="3">
    <source>
        <dbReference type="Proteomes" id="UP000052008"/>
    </source>
</evidence>
<sequence>MDYGSLIRRSLRTMWQHPYLWLFGFLAAGGSGFGPIGEWHEKWGEPSMGGWGLPEDWLLPLLLLLIPLIIIIFVGLFILKVISEGGLIRAAREIDGGKRLRFGLVWQYGLVPFWRLLGIELLVLVAIFAVVLMVIVAVAGTIGFGALAGGPAGAGFLLMGAIAVLLLPALACAIAAHIIVSYARRACVIDGAGVVASLARGWETVRNHLWESIAVWLVAFGSSFVYFLLLVTAGIILLVPFVLLFLIHPLFGLVPGAVVAFCYLAVATGVHSTYQHTLWTLTYTDLWGKAAKEGDIRRPELPSG</sequence>
<feature type="transmembrane region" description="Helical" evidence="1">
    <location>
        <begin position="245"/>
        <end position="266"/>
    </location>
</feature>
<feature type="transmembrane region" description="Helical" evidence="1">
    <location>
        <begin position="57"/>
        <end position="79"/>
    </location>
</feature>
<protein>
    <recommendedName>
        <fullName evidence="4">Glycerophosphoryl diester phosphodiesterase membrane domain-containing protein</fullName>
    </recommendedName>
</protein>
<name>A0A0S7WT52_UNCT6</name>
<comment type="caution">
    <text evidence="2">The sequence shown here is derived from an EMBL/GenBank/DDBJ whole genome shotgun (WGS) entry which is preliminary data.</text>
</comment>
<feature type="transmembrane region" description="Helical" evidence="1">
    <location>
        <begin position="123"/>
        <end position="147"/>
    </location>
</feature>
<feature type="transmembrane region" description="Helical" evidence="1">
    <location>
        <begin position="154"/>
        <end position="176"/>
    </location>
</feature>